<dbReference type="Pfam" id="PF12277">
    <property type="entry name" value="DUF3618"/>
    <property type="match status" value="1"/>
</dbReference>
<gene>
    <name evidence="2" type="ORF">ABEG17_16795</name>
</gene>
<dbReference type="Gene3D" id="1.20.120.20">
    <property type="entry name" value="Apolipoprotein"/>
    <property type="match status" value="1"/>
</dbReference>
<dbReference type="InterPro" id="IPR022062">
    <property type="entry name" value="DUF3618"/>
</dbReference>
<dbReference type="SUPFAM" id="SSF58113">
    <property type="entry name" value="Apolipoprotein A-I"/>
    <property type="match status" value="1"/>
</dbReference>
<name>A0AAU7JS18_9MICO</name>
<evidence type="ECO:0000256" key="1">
    <source>
        <dbReference type="SAM" id="MobiDB-lite"/>
    </source>
</evidence>
<feature type="region of interest" description="Disordered" evidence="1">
    <location>
        <begin position="163"/>
        <end position="194"/>
    </location>
</feature>
<feature type="region of interest" description="Disordered" evidence="1">
    <location>
        <begin position="15"/>
        <end position="44"/>
    </location>
</feature>
<evidence type="ECO:0000313" key="2">
    <source>
        <dbReference type="EMBL" id="XBO43202.1"/>
    </source>
</evidence>
<sequence length="194" mass="20148">MSTNPDDIRQQIEQTRGQLSSDVNALGETVSPSNVARRQADKVGNVATSVKDRVMGTADDLQGSTSDLASGVGNAPHAAASRARRSTEGNPLAAGLIALGAGWLLGSLLPASEKEKRAAASLQDKAQPAVDEVKAMAKDTVSELKEPAQQAAQSVQEVAVQAKDTVVEEGRSSAEDVKSQAQDSSEKVRSAQQS</sequence>
<accession>A0AAU7JS18</accession>
<reference evidence="2" key="1">
    <citation type="submission" date="2024-05" db="EMBL/GenBank/DDBJ databases">
        <authorList>
            <person name="Kim S."/>
            <person name="Heo J."/>
            <person name="Choi H."/>
            <person name="Choi Y."/>
            <person name="Kwon S.-W."/>
            <person name="Kim Y."/>
        </authorList>
    </citation>
    <scope>NUCLEOTIDE SEQUENCE</scope>
    <source>
        <strain evidence="2">KACC 23699</strain>
    </source>
</reference>
<feature type="compositionally biased region" description="Basic and acidic residues" evidence="1">
    <location>
        <begin position="165"/>
        <end position="194"/>
    </location>
</feature>
<protein>
    <submittedName>
        <fullName evidence="2">DUF3618 domain-containing protein</fullName>
    </submittedName>
</protein>
<proteinExistence type="predicted"/>
<dbReference type="EMBL" id="CP157483">
    <property type="protein sequence ID" value="XBO43202.1"/>
    <property type="molecule type" value="Genomic_DNA"/>
</dbReference>
<dbReference type="AlphaFoldDB" id="A0AAU7JS18"/>
<dbReference type="RefSeq" id="WP_406830631.1">
    <property type="nucleotide sequence ID" value="NZ_CP157483.1"/>
</dbReference>
<organism evidence="2">
    <name type="scientific">Pedococcus sp. KACC 23699</name>
    <dbReference type="NCBI Taxonomy" id="3149228"/>
    <lineage>
        <taxon>Bacteria</taxon>
        <taxon>Bacillati</taxon>
        <taxon>Actinomycetota</taxon>
        <taxon>Actinomycetes</taxon>
        <taxon>Micrococcales</taxon>
        <taxon>Intrasporangiaceae</taxon>
        <taxon>Pedococcus</taxon>
    </lineage>
</organism>